<dbReference type="Pfam" id="PF00672">
    <property type="entry name" value="HAMP"/>
    <property type="match status" value="1"/>
</dbReference>
<accession>A0A538T1E1</accession>
<dbReference type="PRINTS" id="PR00344">
    <property type="entry name" value="BCTRLSENSOR"/>
</dbReference>
<evidence type="ECO:0000313" key="13">
    <source>
        <dbReference type="Proteomes" id="UP000320913"/>
    </source>
</evidence>
<feature type="transmembrane region" description="Helical" evidence="9">
    <location>
        <begin position="139"/>
        <end position="161"/>
    </location>
</feature>
<dbReference type="SMART" id="SM00304">
    <property type="entry name" value="HAMP"/>
    <property type="match status" value="1"/>
</dbReference>
<dbReference type="SUPFAM" id="SSF47384">
    <property type="entry name" value="Homodimeric domain of signal transducing histidine kinase"/>
    <property type="match status" value="1"/>
</dbReference>
<comment type="catalytic activity">
    <reaction evidence="1">
        <text>ATP + protein L-histidine = ADP + protein N-phospho-L-histidine.</text>
        <dbReference type="EC" id="2.7.13.3"/>
    </reaction>
</comment>
<protein>
    <recommendedName>
        <fullName evidence="3">histidine kinase</fullName>
        <ecNumber evidence="3">2.7.13.3</ecNumber>
    </recommendedName>
</protein>
<evidence type="ECO:0000256" key="3">
    <source>
        <dbReference type="ARBA" id="ARBA00012438"/>
    </source>
</evidence>
<keyword evidence="4" id="KW-0597">Phosphoprotein</keyword>
<feature type="domain" description="Histidine kinase" evidence="10">
    <location>
        <begin position="226"/>
        <end position="452"/>
    </location>
</feature>
<dbReference type="GO" id="GO:0000155">
    <property type="term" value="F:phosphorelay sensor kinase activity"/>
    <property type="evidence" value="ECO:0007669"/>
    <property type="project" value="InterPro"/>
</dbReference>
<keyword evidence="9" id="KW-0812">Transmembrane</keyword>
<evidence type="ECO:0000259" key="11">
    <source>
        <dbReference type="PROSITE" id="PS50885"/>
    </source>
</evidence>
<gene>
    <name evidence="12" type="ORF">E6K75_06875</name>
</gene>
<feature type="domain" description="HAMP" evidence="11">
    <location>
        <begin position="159"/>
        <end position="211"/>
    </location>
</feature>
<reference evidence="12 13" key="1">
    <citation type="journal article" date="2019" name="Nat. Microbiol.">
        <title>Mediterranean grassland soil C-N compound turnover is dependent on rainfall and depth, and is mediated by genomically divergent microorganisms.</title>
        <authorList>
            <person name="Diamond S."/>
            <person name="Andeer P.F."/>
            <person name="Li Z."/>
            <person name="Crits-Christoph A."/>
            <person name="Burstein D."/>
            <person name="Anantharaman K."/>
            <person name="Lane K.R."/>
            <person name="Thomas B.C."/>
            <person name="Pan C."/>
            <person name="Northen T.R."/>
            <person name="Banfield J.F."/>
        </authorList>
    </citation>
    <scope>NUCLEOTIDE SEQUENCE [LARGE SCALE GENOMIC DNA]</scope>
    <source>
        <strain evidence="12">WS_5</strain>
    </source>
</reference>
<evidence type="ECO:0000256" key="8">
    <source>
        <dbReference type="SAM" id="MobiDB-lite"/>
    </source>
</evidence>
<dbReference type="InterPro" id="IPR003594">
    <property type="entry name" value="HATPase_dom"/>
</dbReference>
<dbReference type="PROSITE" id="PS50885">
    <property type="entry name" value="HAMP"/>
    <property type="match status" value="1"/>
</dbReference>
<evidence type="ECO:0000259" key="10">
    <source>
        <dbReference type="PROSITE" id="PS50109"/>
    </source>
</evidence>
<dbReference type="Proteomes" id="UP000320913">
    <property type="component" value="Unassembled WGS sequence"/>
</dbReference>
<evidence type="ECO:0000256" key="4">
    <source>
        <dbReference type="ARBA" id="ARBA00022553"/>
    </source>
</evidence>
<dbReference type="GO" id="GO:0016020">
    <property type="term" value="C:membrane"/>
    <property type="evidence" value="ECO:0007669"/>
    <property type="project" value="UniProtKB-SubCell"/>
</dbReference>
<evidence type="ECO:0000256" key="2">
    <source>
        <dbReference type="ARBA" id="ARBA00004370"/>
    </source>
</evidence>
<dbReference type="AlphaFoldDB" id="A0A538T1E1"/>
<evidence type="ECO:0000256" key="1">
    <source>
        <dbReference type="ARBA" id="ARBA00000085"/>
    </source>
</evidence>
<organism evidence="12 13">
    <name type="scientific">Eiseniibacteriota bacterium</name>
    <dbReference type="NCBI Taxonomy" id="2212470"/>
    <lineage>
        <taxon>Bacteria</taxon>
        <taxon>Candidatus Eiseniibacteriota</taxon>
    </lineage>
</organism>
<dbReference type="InterPro" id="IPR003660">
    <property type="entry name" value="HAMP_dom"/>
</dbReference>
<evidence type="ECO:0000256" key="5">
    <source>
        <dbReference type="ARBA" id="ARBA00022679"/>
    </source>
</evidence>
<feature type="region of interest" description="Disordered" evidence="8">
    <location>
        <begin position="455"/>
        <end position="478"/>
    </location>
</feature>
<dbReference type="SMART" id="SM00388">
    <property type="entry name" value="HisKA"/>
    <property type="match status" value="1"/>
</dbReference>
<comment type="caution">
    <text evidence="12">The sequence shown here is derived from an EMBL/GenBank/DDBJ whole genome shotgun (WGS) entry which is preliminary data.</text>
</comment>
<proteinExistence type="predicted"/>
<dbReference type="Pfam" id="PF02518">
    <property type="entry name" value="HATPase_c"/>
    <property type="match status" value="1"/>
</dbReference>
<dbReference type="InterPro" id="IPR004358">
    <property type="entry name" value="Sig_transdc_His_kin-like_C"/>
</dbReference>
<dbReference type="CDD" id="cd00075">
    <property type="entry name" value="HATPase"/>
    <property type="match status" value="1"/>
</dbReference>
<keyword evidence="9" id="KW-1133">Transmembrane helix</keyword>
<dbReference type="FunFam" id="3.30.565.10:FF:000006">
    <property type="entry name" value="Sensor histidine kinase WalK"/>
    <property type="match status" value="1"/>
</dbReference>
<evidence type="ECO:0000256" key="6">
    <source>
        <dbReference type="ARBA" id="ARBA00022777"/>
    </source>
</evidence>
<dbReference type="EMBL" id="VBOV01000168">
    <property type="protein sequence ID" value="TMQ57446.1"/>
    <property type="molecule type" value="Genomic_DNA"/>
</dbReference>
<dbReference type="EC" id="2.7.13.3" evidence="3"/>
<evidence type="ECO:0000256" key="9">
    <source>
        <dbReference type="SAM" id="Phobius"/>
    </source>
</evidence>
<dbReference type="PROSITE" id="PS50109">
    <property type="entry name" value="HIS_KIN"/>
    <property type="match status" value="1"/>
</dbReference>
<comment type="subcellular location">
    <subcellularLocation>
        <location evidence="2">Membrane</location>
    </subcellularLocation>
</comment>
<keyword evidence="6 12" id="KW-0418">Kinase</keyword>
<evidence type="ECO:0000256" key="7">
    <source>
        <dbReference type="ARBA" id="ARBA00023012"/>
    </source>
</evidence>
<dbReference type="SUPFAM" id="SSF55874">
    <property type="entry name" value="ATPase domain of HSP90 chaperone/DNA topoisomerase II/histidine kinase"/>
    <property type="match status" value="1"/>
</dbReference>
<dbReference type="PANTHER" id="PTHR43711:SF31">
    <property type="entry name" value="HISTIDINE KINASE"/>
    <property type="match status" value="1"/>
</dbReference>
<dbReference type="InterPro" id="IPR050736">
    <property type="entry name" value="Sensor_HK_Regulatory"/>
</dbReference>
<dbReference type="CDD" id="cd06225">
    <property type="entry name" value="HAMP"/>
    <property type="match status" value="1"/>
</dbReference>
<keyword evidence="7" id="KW-0902">Two-component regulatory system</keyword>
<keyword evidence="9" id="KW-0472">Membrane</keyword>
<dbReference type="CDD" id="cd00082">
    <property type="entry name" value="HisKA"/>
    <property type="match status" value="1"/>
</dbReference>
<dbReference type="InterPro" id="IPR005467">
    <property type="entry name" value="His_kinase_dom"/>
</dbReference>
<name>A0A538T1E1_UNCEI</name>
<keyword evidence="5" id="KW-0808">Transferase</keyword>
<dbReference type="SUPFAM" id="SSF158472">
    <property type="entry name" value="HAMP domain-like"/>
    <property type="match status" value="1"/>
</dbReference>
<dbReference type="Gene3D" id="3.30.565.10">
    <property type="entry name" value="Histidine kinase-like ATPase, C-terminal domain"/>
    <property type="match status" value="1"/>
</dbReference>
<evidence type="ECO:0000313" key="12">
    <source>
        <dbReference type="EMBL" id="TMQ57446.1"/>
    </source>
</evidence>
<dbReference type="InterPro" id="IPR003661">
    <property type="entry name" value="HisK_dim/P_dom"/>
</dbReference>
<dbReference type="SMART" id="SM00387">
    <property type="entry name" value="HATPase_c"/>
    <property type="match status" value="1"/>
</dbReference>
<dbReference type="Pfam" id="PF00512">
    <property type="entry name" value="HisKA"/>
    <property type="match status" value="1"/>
</dbReference>
<dbReference type="InterPro" id="IPR036097">
    <property type="entry name" value="HisK_dim/P_sf"/>
</dbReference>
<dbReference type="InterPro" id="IPR036890">
    <property type="entry name" value="HATPase_C_sf"/>
</dbReference>
<dbReference type="PANTHER" id="PTHR43711">
    <property type="entry name" value="TWO-COMPONENT HISTIDINE KINASE"/>
    <property type="match status" value="1"/>
</dbReference>
<dbReference type="Gene3D" id="1.10.287.130">
    <property type="match status" value="1"/>
</dbReference>
<dbReference type="Gene3D" id="6.10.340.10">
    <property type="match status" value="1"/>
</dbReference>
<sequence>MEGRSAYRVAVLPIVVGGSLVGTLTLGKSVDLALAQALKETTRSEVVFTVDGEIISSTVPESPLRAILREKAREWRDREAKRGILPLGATLEVVPSPNERFLALRGEVSGLEMGGSLSYVLLRSLDQETAMVRRIGADLLWVGAAAAVLALLLGLGIAAGVTRPIRRLVQAANEMRVGNYDFPLDVRSRDEMGRLAEDFEAMRASQRSEIQRLGEIDRMKSNFIAIASHEIVTPVTMIKAYAEMIGGGALGPVTENQREGLAAIGRGTATLTRLARDLTDMSLLDRDQLPANFEPSDLGEILEEIAVQVSPFVTQRNQQLSISVETGLVHPRIDRDYLGQAILNVVMNAVRFTADGGAVDLSAKRVPDGAEIAVTDTGIGIPKEDQEKIFARLVELKDINLHSSGTAEFNSSGLGLGLSIARGIVEAHGGTIRVESEVGKGSTFRILLPFMPESTAPGKGTGASGDSARQLRQTSSVN</sequence>